<dbReference type="NCBIfam" id="NF033788">
    <property type="entry name" value="HTH_metalloreg"/>
    <property type="match status" value="1"/>
</dbReference>
<dbReference type="SMART" id="SM00418">
    <property type="entry name" value="HTH_ARSR"/>
    <property type="match status" value="1"/>
</dbReference>
<reference evidence="7" key="2">
    <citation type="submission" date="2018-02" db="EMBL/GenBank/DDBJ databases">
        <title>Phenotypic and genomic properties of facultatively anaerobic sulfur-reducing natronoarchaea from hypersaline soda lakes.</title>
        <authorList>
            <person name="Sorokin D.Y."/>
            <person name="Kublanov I.V."/>
            <person name="Roman P."/>
            <person name="Sinninghe Damste J.S."/>
            <person name="Golyshin P.N."/>
            <person name="Rojo D."/>
            <person name="Ciordia S."/>
            <person name="Mena M.D.C."/>
            <person name="Ferrer M."/>
            <person name="Messina E."/>
            <person name="Smedile F."/>
            <person name="La Spada G."/>
            <person name="La Cono V."/>
            <person name="Yakimov M.M."/>
        </authorList>
    </citation>
    <scope>NUCLEOTIDE SEQUENCE [LARGE SCALE GENOMIC DNA]</scope>
    <source>
        <strain evidence="7">AArc-Mg</strain>
    </source>
</reference>
<reference evidence="8" key="1">
    <citation type="submission" date="2017-10" db="EMBL/GenBank/DDBJ databases">
        <title>Phenotypic and genomic properties of facultatively anaerobic sulfur-reducing natronoarchaea from hypersaline soda lakes.</title>
        <authorList>
            <person name="Sorokin D.Y."/>
            <person name="Kublanov I.V."/>
            <person name="Roman P."/>
            <person name="Sinninghe Damste J.S."/>
            <person name="Golyshin P.N."/>
            <person name="Rojo D."/>
            <person name="Ciordia S."/>
            <person name="Mena Md.C."/>
            <person name="Ferrer M."/>
            <person name="Messina E."/>
            <person name="Smedile F."/>
            <person name="La Spada G."/>
            <person name="La Cono V."/>
            <person name="Yakimov M.M."/>
        </authorList>
    </citation>
    <scope>NUCLEOTIDE SEQUENCE [LARGE SCALE GENOMIC DNA]</scope>
    <source>
        <strain evidence="8">AArc1</strain>
    </source>
</reference>
<dbReference type="InterPro" id="IPR036390">
    <property type="entry name" value="WH_DNA-bd_sf"/>
</dbReference>
<dbReference type="PROSITE" id="PS50987">
    <property type="entry name" value="HTH_ARSR_2"/>
    <property type="match status" value="1"/>
</dbReference>
<reference evidence="6" key="3">
    <citation type="journal article" date="2019" name="Int. J. Syst. Evol. Microbiol.">
        <title>Natronolimnobius sulfurireducens sp. nov. and Halalkaliarchaeum desulfuricum gen. nov., sp. nov., the first sulfur-respiring alkaliphilic haloarchaea from hypersaline alkaline lakes.</title>
        <authorList>
            <person name="Sorokin D.Y."/>
            <person name="Yakimov M."/>
            <person name="Messina E."/>
            <person name="Merkel A.Y."/>
            <person name="Bale N.J."/>
            <person name="Sinninghe Damste J.S."/>
        </authorList>
    </citation>
    <scope>NUCLEOTIDE SEQUENCE</scope>
    <source>
        <strain evidence="6">AArc-Mg</strain>
        <strain evidence="5">AArc1</strain>
    </source>
</reference>
<dbReference type="KEGG" id="nag:AArcMg_2986"/>
<dbReference type="AlphaFoldDB" id="A0A346PTX9"/>
<evidence type="ECO:0000256" key="1">
    <source>
        <dbReference type="ARBA" id="ARBA00023015"/>
    </source>
</evidence>
<dbReference type="Pfam" id="PF01022">
    <property type="entry name" value="HTH_5"/>
    <property type="match status" value="1"/>
</dbReference>
<dbReference type="InterPro" id="IPR051011">
    <property type="entry name" value="Metal_resp_trans_reg"/>
</dbReference>
<dbReference type="Proteomes" id="UP000258613">
    <property type="component" value="Chromosome"/>
</dbReference>
<dbReference type="InterPro" id="IPR001845">
    <property type="entry name" value="HTH_ArsR_DNA-bd_dom"/>
</dbReference>
<evidence type="ECO:0000313" key="7">
    <source>
        <dbReference type="Proteomes" id="UP000258613"/>
    </source>
</evidence>
<dbReference type="PANTHER" id="PTHR43132:SF2">
    <property type="entry name" value="ARSENICAL RESISTANCE OPERON REPRESSOR ARSR-RELATED"/>
    <property type="match status" value="1"/>
</dbReference>
<dbReference type="EMBL" id="CP027033">
    <property type="protein sequence ID" value="AXR82974.1"/>
    <property type="molecule type" value="Genomic_DNA"/>
</dbReference>
<dbReference type="Proteomes" id="UP000258707">
    <property type="component" value="Chromosome"/>
</dbReference>
<dbReference type="RefSeq" id="WP_117363272.1">
    <property type="nucleotide sequence ID" value="NZ_CP024047.1"/>
</dbReference>
<protein>
    <submittedName>
        <fullName evidence="6">Arsenical resistance operon repressor</fullName>
    </submittedName>
    <submittedName>
        <fullName evidence="5">Transcriptional regulator containing HTH domain,ArsR family</fullName>
    </submittedName>
</protein>
<evidence type="ECO:0000256" key="3">
    <source>
        <dbReference type="ARBA" id="ARBA00023163"/>
    </source>
</evidence>
<dbReference type="InterPro" id="IPR011991">
    <property type="entry name" value="ArsR-like_HTH"/>
</dbReference>
<keyword evidence="7" id="KW-1185">Reference proteome</keyword>
<evidence type="ECO:0000313" key="5">
    <source>
        <dbReference type="EMBL" id="AXR77060.1"/>
    </source>
</evidence>
<sequence length="124" mass="13515">MATEGDQDADRDGCELVLDEATAETLSARFEDESVDDAVARFAALGSETRYRVLVLLGTVDEEICVCEIEDALDVGQSAISQALSTLHGVDLVTRRKDGRWRYYTTTSLADAILEATTFDGDCE</sequence>
<keyword evidence="3" id="KW-0804">Transcription</keyword>
<dbReference type="SUPFAM" id="SSF46785">
    <property type="entry name" value="Winged helix' DNA-binding domain"/>
    <property type="match status" value="1"/>
</dbReference>
<keyword evidence="1" id="KW-0805">Transcription regulation</keyword>
<evidence type="ECO:0000259" key="4">
    <source>
        <dbReference type="PROSITE" id="PS50987"/>
    </source>
</evidence>
<proteinExistence type="predicted"/>
<organism evidence="6 7">
    <name type="scientific">Natrarchaeobaculum sulfurireducens</name>
    <dbReference type="NCBI Taxonomy" id="2044521"/>
    <lineage>
        <taxon>Archaea</taxon>
        <taxon>Methanobacteriati</taxon>
        <taxon>Methanobacteriota</taxon>
        <taxon>Stenosarchaea group</taxon>
        <taxon>Halobacteria</taxon>
        <taxon>Halobacteriales</taxon>
        <taxon>Natrialbaceae</taxon>
        <taxon>Natrarchaeobaculum</taxon>
    </lineage>
</organism>
<evidence type="ECO:0000313" key="6">
    <source>
        <dbReference type="EMBL" id="AXR82974.1"/>
    </source>
</evidence>
<keyword evidence="2" id="KW-0238">DNA-binding</keyword>
<dbReference type="InterPro" id="IPR036388">
    <property type="entry name" value="WH-like_DNA-bd_sf"/>
</dbReference>
<dbReference type="KEGG" id="nan:AArc1_0717"/>
<dbReference type="EMBL" id="CP024047">
    <property type="protein sequence ID" value="AXR77060.1"/>
    <property type="molecule type" value="Genomic_DNA"/>
</dbReference>
<dbReference type="GO" id="GO:0003677">
    <property type="term" value="F:DNA binding"/>
    <property type="evidence" value="ECO:0007669"/>
    <property type="project" value="UniProtKB-KW"/>
</dbReference>
<dbReference type="PANTHER" id="PTHR43132">
    <property type="entry name" value="ARSENICAL RESISTANCE OPERON REPRESSOR ARSR-RELATED"/>
    <property type="match status" value="1"/>
</dbReference>
<dbReference type="CDD" id="cd00090">
    <property type="entry name" value="HTH_ARSR"/>
    <property type="match status" value="1"/>
</dbReference>
<accession>A0A346PTX9</accession>
<feature type="domain" description="HTH arsR-type" evidence="4">
    <location>
        <begin position="30"/>
        <end position="124"/>
    </location>
</feature>
<accession>A0A346PC15</accession>
<gene>
    <name evidence="5" type="ORF">AArc1_0717</name>
    <name evidence="6" type="ORF">AArcMg_2986</name>
</gene>
<dbReference type="GO" id="GO:0003700">
    <property type="term" value="F:DNA-binding transcription factor activity"/>
    <property type="evidence" value="ECO:0007669"/>
    <property type="project" value="InterPro"/>
</dbReference>
<evidence type="ECO:0000256" key="2">
    <source>
        <dbReference type="ARBA" id="ARBA00023125"/>
    </source>
</evidence>
<evidence type="ECO:0000313" key="8">
    <source>
        <dbReference type="Proteomes" id="UP000258707"/>
    </source>
</evidence>
<dbReference type="GeneID" id="37643480"/>
<dbReference type="PRINTS" id="PR00778">
    <property type="entry name" value="HTHARSR"/>
</dbReference>
<dbReference type="Gene3D" id="1.10.10.10">
    <property type="entry name" value="Winged helix-like DNA-binding domain superfamily/Winged helix DNA-binding domain"/>
    <property type="match status" value="1"/>
</dbReference>
<name>A0A346PTX9_9EURY</name>